<proteinExistence type="predicted"/>
<organism evidence="2 3">
    <name type="scientific">Cystoisospora suis</name>
    <dbReference type="NCBI Taxonomy" id="483139"/>
    <lineage>
        <taxon>Eukaryota</taxon>
        <taxon>Sar</taxon>
        <taxon>Alveolata</taxon>
        <taxon>Apicomplexa</taxon>
        <taxon>Conoidasida</taxon>
        <taxon>Coccidia</taxon>
        <taxon>Eucoccidiorida</taxon>
        <taxon>Eimeriorina</taxon>
        <taxon>Sarcocystidae</taxon>
        <taxon>Cystoisospora</taxon>
    </lineage>
</organism>
<dbReference type="AlphaFoldDB" id="A0A2C6KI48"/>
<name>A0A2C6KI48_9APIC</name>
<protein>
    <submittedName>
        <fullName evidence="2">Xrn 5-3 exonuclease n-terminus protein</fullName>
    </submittedName>
</protein>
<dbReference type="VEuPathDB" id="ToxoDB:CSUI_010012"/>
<reference evidence="2 3" key="1">
    <citation type="journal article" date="2017" name="Int. J. Parasitol.">
        <title>The genome of the protozoan parasite Cystoisospora suis and a reverse vaccinology approach to identify vaccine candidates.</title>
        <authorList>
            <person name="Palmieri N."/>
            <person name="Shrestha A."/>
            <person name="Ruttkowski B."/>
            <person name="Beck T."/>
            <person name="Vogl C."/>
            <person name="Tomley F."/>
            <person name="Blake D.P."/>
            <person name="Joachim A."/>
        </authorList>
    </citation>
    <scope>NUCLEOTIDE SEQUENCE [LARGE SCALE GENOMIC DNA]</scope>
    <source>
        <strain evidence="2 3">Wien I</strain>
    </source>
</reference>
<keyword evidence="2" id="KW-0269">Exonuclease</keyword>
<gene>
    <name evidence="2" type="ORF">CSUI_010012</name>
</gene>
<feature type="region of interest" description="Disordered" evidence="1">
    <location>
        <begin position="1"/>
        <end position="64"/>
    </location>
</feature>
<dbReference type="GO" id="GO:0004527">
    <property type="term" value="F:exonuclease activity"/>
    <property type="evidence" value="ECO:0007669"/>
    <property type="project" value="UniProtKB-KW"/>
</dbReference>
<feature type="compositionally biased region" description="Low complexity" evidence="1">
    <location>
        <begin position="137"/>
        <end position="158"/>
    </location>
</feature>
<dbReference type="GeneID" id="94433330"/>
<feature type="non-terminal residue" evidence="2">
    <location>
        <position position="468"/>
    </location>
</feature>
<feature type="region of interest" description="Disordered" evidence="1">
    <location>
        <begin position="137"/>
        <end position="238"/>
    </location>
</feature>
<feature type="compositionally biased region" description="Basic and acidic residues" evidence="1">
    <location>
        <begin position="159"/>
        <end position="193"/>
    </location>
</feature>
<keyword evidence="2" id="KW-0540">Nuclease</keyword>
<feature type="compositionally biased region" description="Basic and acidic residues" evidence="1">
    <location>
        <begin position="200"/>
        <end position="219"/>
    </location>
</feature>
<dbReference type="EMBL" id="MIGC01006524">
    <property type="protein sequence ID" value="PHJ16175.1"/>
    <property type="molecule type" value="Genomic_DNA"/>
</dbReference>
<comment type="caution">
    <text evidence="2">The sequence shown here is derived from an EMBL/GenBank/DDBJ whole genome shotgun (WGS) entry which is preliminary data.</text>
</comment>
<accession>A0A2C6KI48</accession>
<evidence type="ECO:0000256" key="1">
    <source>
        <dbReference type="SAM" id="MobiDB-lite"/>
    </source>
</evidence>
<sequence length="468" mass="51986">MIGIGTPAEPPPSSSSPSSFSRKSSRAYGSYSHSSSSPSSKDRNLFLPRHHHHHPERHVSPSASSDFPHIITYALPGSHAALSKRLVHPACLPNSVVVEVLPVKSIELCEDSEEPLVTYEDKTVFRLLPLLSLPSPLPRRLIPPRHLSSSSLLNLPGSDGEKDEERRMPLDKKKEKREVNEQGEEEHHVVEMKRRGRGGRGGDREKEKRGERRLSKQQEKEEEEESLMNGENGGFPDGTCVMISNPRDRMFGCIGETVKILPKEEEEDSHVIDHAKREKRDKDMKDEKICVVFRNPRAKFDSGQISQAKLELEISGQIVGRALPPPLYSVRDAARELRMPVAVFYALASSFYVRLDGRREDCGLHIISFARGEGQRAGGGGEADGETRGPDGCTSSFVPLYCPGYSYPSYMSQGHREEGRKRSPRRGGGRDAVQWRLFSHVLTPAALDAIEAILNEYPSVSACLSKAA</sequence>
<dbReference type="RefSeq" id="XP_067917905.1">
    <property type="nucleotide sequence ID" value="XM_068070119.1"/>
</dbReference>
<dbReference type="Proteomes" id="UP000221165">
    <property type="component" value="Unassembled WGS sequence"/>
</dbReference>
<keyword evidence="2" id="KW-0378">Hydrolase</keyword>
<evidence type="ECO:0000313" key="2">
    <source>
        <dbReference type="EMBL" id="PHJ16175.1"/>
    </source>
</evidence>
<evidence type="ECO:0000313" key="3">
    <source>
        <dbReference type="Proteomes" id="UP000221165"/>
    </source>
</evidence>
<keyword evidence="3" id="KW-1185">Reference proteome</keyword>
<feature type="compositionally biased region" description="Low complexity" evidence="1">
    <location>
        <begin position="15"/>
        <end position="39"/>
    </location>
</feature>